<evidence type="ECO:0000259" key="2">
    <source>
        <dbReference type="Pfam" id="PF13360"/>
    </source>
</evidence>
<dbReference type="InterPro" id="IPR018391">
    <property type="entry name" value="PQQ_b-propeller_rpt"/>
</dbReference>
<proteinExistence type="predicted"/>
<dbReference type="InterPro" id="IPR011047">
    <property type="entry name" value="Quinoprotein_ADH-like_sf"/>
</dbReference>
<evidence type="ECO:0000256" key="1">
    <source>
        <dbReference type="SAM" id="MobiDB-lite"/>
    </source>
</evidence>
<name>A0A0N8PP59_9BACL</name>
<dbReference type="PANTHER" id="PTHR34512">
    <property type="entry name" value="CELL SURFACE PROTEIN"/>
    <property type="match status" value="1"/>
</dbReference>
<feature type="domain" description="Pyrrolo-quinoline quinone repeat" evidence="2">
    <location>
        <begin position="90"/>
        <end position="163"/>
    </location>
</feature>
<dbReference type="InterPro" id="IPR015943">
    <property type="entry name" value="WD40/YVTN_repeat-like_dom_sf"/>
</dbReference>
<evidence type="ECO:0000313" key="4">
    <source>
        <dbReference type="Proteomes" id="UP000050482"/>
    </source>
</evidence>
<keyword evidence="4" id="KW-1185">Reference proteome</keyword>
<feature type="domain" description="Pyrrolo-quinoline quinone repeat" evidence="2">
    <location>
        <begin position="312"/>
        <end position="438"/>
    </location>
</feature>
<feature type="domain" description="Pyrrolo-quinoline quinone repeat" evidence="2">
    <location>
        <begin position="170"/>
        <end position="252"/>
    </location>
</feature>
<dbReference type="OrthoDB" id="9794322at2"/>
<dbReference type="AlphaFoldDB" id="A0A0N8PP59"/>
<evidence type="ECO:0000313" key="3">
    <source>
        <dbReference type="EMBL" id="KPV43413.1"/>
    </source>
</evidence>
<feature type="region of interest" description="Disordered" evidence="1">
    <location>
        <begin position="43"/>
        <end position="69"/>
    </location>
</feature>
<feature type="compositionally biased region" description="Polar residues" evidence="1">
    <location>
        <begin position="43"/>
        <end position="61"/>
    </location>
</feature>
<dbReference type="Gene3D" id="2.130.10.10">
    <property type="entry name" value="YVTN repeat-like/Quinoprotein amine dehydrogenase"/>
    <property type="match status" value="1"/>
</dbReference>
<dbReference type="SMART" id="SM00564">
    <property type="entry name" value="PQQ"/>
    <property type="match status" value="6"/>
</dbReference>
<gene>
    <name evidence="3" type="ORF">AN477_12485</name>
</gene>
<dbReference type="SUPFAM" id="SSF50998">
    <property type="entry name" value="Quinoprotein alcohol dehydrogenase-like"/>
    <property type="match status" value="2"/>
</dbReference>
<comment type="caution">
    <text evidence="3">The sequence shown here is derived from an EMBL/GenBank/DDBJ whole genome shotgun (WGS) entry which is preliminary data.</text>
</comment>
<dbReference type="PANTHER" id="PTHR34512:SF30">
    <property type="entry name" value="OUTER MEMBRANE PROTEIN ASSEMBLY FACTOR BAMB"/>
    <property type="match status" value="1"/>
</dbReference>
<organism evidence="3 4">
    <name type="scientific">Alicyclobacillus ferrooxydans</name>
    <dbReference type="NCBI Taxonomy" id="471514"/>
    <lineage>
        <taxon>Bacteria</taxon>
        <taxon>Bacillati</taxon>
        <taxon>Bacillota</taxon>
        <taxon>Bacilli</taxon>
        <taxon>Bacillales</taxon>
        <taxon>Alicyclobacillaceae</taxon>
        <taxon>Alicyclobacillus</taxon>
    </lineage>
</organism>
<accession>A0A0N8PP59</accession>
<dbReference type="Pfam" id="PF13360">
    <property type="entry name" value="PQQ_2"/>
    <property type="match status" value="3"/>
</dbReference>
<dbReference type="PATRIC" id="fig|471514.4.peg.1582"/>
<protein>
    <recommendedName>
        <fullName evidence="2">Pyrrolo-quinoline quinone repeat domain-containing protein</fullName>
    </recommendedName>
</protein>
<dbReference type="InterPro" id="IPR002372">
    <property type="entry name" value="PQQ_rpt_dom"/>
</dbReference>
<reference evidence="3 4" key="1">
    <citation type="submission" date="2015-09" db="EMBL/GenBank/DDBJ databases">
        <title>Draft genome sequence of Alicyclobacillus ferrooxydans DSM 22381.</title>
        <authorList>
            <person name="Hemp J."/>
        </authorList>
    </citation>
    <scope>NUCLEOTIDE SEQUENCE [LARGE SCALE GENOMIC DNA]</scope>
    <source>
        <strain evidence="3 4">TC-34</strain>
    </source>
</reference>
<dbReference type="EMBL" id="LJCO01000051">
    <property type="protein sequence ID" value="KPV43413.1"/>
    <property type="molecule type" value="Genomic_DNA"/>
</dbReference>
<dbReference type="Gene3D" id="2.40.128.630">
    <property type="match status" value="1"/>
</dbReference>
<dbReference type="STRING" id="471514.AN477_12485"/>
<sequence>MALRQNDNHTERMEFMPKVAPAFIAIVTLMGLLTGCATSNQGNGNQISPTTSATKNTAVSQPTPPPQFPAQWISYGNSHGNNGVYNVENDHYSWSAPMGNVAHGGVSVANGVVYVGSNDNAVYAFRAKDGKLLWKQTAFDNPVMTEPLVYDGLVFVGSGGNNYASSSIRGTGKNVIAALDAKTGKIVWQIPTQGENMPSFDLYNGVLYAIGGDRTLRAINPKTGKVEWTLDVNGVASMASINVKNNVLYADLGDPYQSIAVNLKTHQIIYDNTSSYTTTQMGLDDAPVSVGSGLVFTQWGKIINASTQDYQETVTALSDKTGKEVWSFTEPNGLKATPEEYEAAAPVYSGGIVYFGSPFVQKLYAVNAANGKEIWETNLKGSANQAPVVLKHDIIIGGAGGNLYVVNKQSGKLVGTYQLPSGEIFTNGAPVVVNNVIYEPVGNPKTKTGSIDAIPLTSITGFQP</sequence>
<dbReference type="Proteomes" id="UP000050482">
    <property type="component" value="Unassembled WGS sequence"/>
</dbReference>